<keyword evidence="1" id="KW-0812">Transmembrane</keyword>
<dbReference type="NCBIfam" id="TIGR01598">
    <property type="entry name" value="holin_phiLC3"/>
    <property type="match status" value="1"/>
</dbReference>
<keyword evidence="4" id="KW-1185">Reference proteome</keyword>
<dbReference type="AlphaFoldDB" id="A0A0U4DP99"/>
<evidence type="ECO:0000313" key="4">
    <source>
        <dbReference type="Proteomes" id="UP000050331"/>
    </source>
</evidence>
<dbReference type="KEGG" id="lao:AOX59_18955"/>
<dbReference type="EMBL" id="CP013862">
    <property type="protein sequence ID" value="ALX47128.1"/>
    <property type="molecule type" value="Genomic_DNA"/>
</dbReference>
<organism evidence="2 4">
    <name type="scientific">Lentibacillus amyloliquefaciens</name>
    <dbReference type="NCBI Taxonomy" id="1472767"/>
    <lineage>
        <taxon>Bacteria</taxon>
        <taxon>Bacillati</taxon>
        <taxon>Bacillota</taxon>
        <taxon>Bacilli</taxon>
        <taxon>Bacillales</taxon>
        <taxon>Bacillaceae</taxon>
        <taxon>Lentibacillus</taxon>
    </lineage>
</organism>
<evidence type="ECO:0000256" key="1">
    <source>
        <dbReference type="SAM" id="Phobius"/>
    </source>
</evidence>
<dbReference type="STRING" id="1472767.AOX59_00025"/>
<dbReference type="OrthoDB" id="3176072at2"/>
<dbReference type="RefSeq" id="WP_068440011.1">
    <property type="nucleotide sequence ID" value="NZ_CP013862.1"/>
</dbReference>
<proteinExistence type="predicted"/>
<dbReference type="KEGG" id="lao:AOX59_00025"/>
<gene>
    <name evidence="2" type="ORF">AOX59_00025</name>
    <name evidence="3" type="ORF">AOX59_18955</name>
</gene>
<evidence type="ECO:0000313" key="3">
    <source>
        <dbReference type="EMBL" id="ALX50478.1"/>
    </source>
</evidence>
<keyword evidence="1" id="KW-1133">Transmembrane helix</keyword>
<evidence type="ECO:0000313" key="2">
    <source>
        <dbReference type="EMBL" id="ALX47128.1"/>
    </source>
</evidence>
<reference evidence="2 4" key="1">
    <citation type="submission" date="2016-01" db="EMBL/GenBank/DDBJ databases">
        <title>Complete genome sequence of strain Lentibacillus amyloliquefaciens LAM0015T isolated from saline sediment.</title>
        <authorList>
            <person name="Wang J.-L."/>
            <person name="He M.-X."/>
        </authorList>
    </citation>
    <scope>NUCLEOTIDE SEQUENCE [LARGE SCALE GENOMIC DNA]</scope>
    <source>
        <strain evidence="2 4">LAM0015</strain>
    </source>
</reference>
<name>A0A0U4DP99_9BACI</name>
<protein>
    <submittedName>
        <fullName evidence="2">Holin</fullName>
    </submittedName>
</protein>
<dbReference type="Pfam" id="PF04531">
    <property type="entry name" value="Phage_holin_1"/>
    <property type="match status" value="1"/>
</dbReference>
<dbReference type="Proteomes" id="UP000050331">
    <property type="component" value="Chromosome"/>
</dbReference>
<accession>A0A0U4DP99</accession>
<keyword evidence="1" id="KW-0472">Membrane</keyword>
<sequence>MKKVNWKVRLRNKKFWLALIPAVLLVVQIISEWFGYELPADVISQEVAGLVNAVFAVLVILGIVNDPTTENLSDSKQVMSYRKPKREVK</sequence>
<dbReference type="InterPro" id="IPR006485">
    <property type="entry name" value="Phage-like_holin"/>
</dbReference>
<dbReference type="EMBL" id="CP013862">
    <property type="protein sequence ID" value="ALX50478.1"/>
    <property type="molecule type" value="Genomic_DNA"/>
</dbReference>
<feature type="transmembrane region" description="Helical" evidence="1">
    <location>
        <begin position="47"/>
        <end position="64"/>
    </location>
</feature>